<accession>A0A4Z2HRP6</accession>
<feature type="region of interest" description="Disordered" evidence="1">
    <location>
        <begin position="1"/>
        <end position="29"/>
    </location>
</feature>
<gene>
    <name evidence="2" type="ORF">EYF80_021301</name>
</gene>
<comment type="caution">
    <text evidence="2">The sequence shown here is derived from an EMBL/GenBank/DDBJ whole genome shotgun (WGS) entry which is preliminary data.</text>
</comment>
<name>A0A4Z2HRP6_9TELE</name>
<evidence type="ECO:0000313" key="3">
    <source>
        <dbReference type="Proteomes" id="UP000314294"/>
    </source>
</evidence>
<evidence type="ECO:0000256" key="1">
    <source>
        <dbReference type="SAM" id="MobiDB-lite"/>
    </source>
</evidence>
<feature type="region of interest" description="Disordered" evidence="1">
    <location>
        <begin position="316"/>
        <end position="374"/>
    </location>
</feature>
<proteinExistence type="predicted"/>
<sequence>MSHMGQQLSRESSRSGTTKKKKKHKKKSLNAYLPTLEEVQSCTDLKLNQEGLKDMKCLSSVAKSLAVEMTCETYQFLSREHFEQGQEHHAILDVLKQCGATLILPAHLYPSIPSWEPRRCHLSGSPCQPGASDNATGSQRAPRPRRVTACPLDGAPRTLFVGKPSCLLKWDRFRNLRRRYELNGLIQTESRLFCSAADCVTPPFVGETHQLPQCTKHQSVFSPSTLGPLSHLQVPLKAPTVAPASAHATPSPGTGTADKGPYPGIEKVVVQIQTTLPTIQREQKSPHLRRVEPVNVGTFVGCSRSEKLFDREVRRPVHSDPKTEVVPPGASPAVCESTGSRTRAPQMIRPGLSNRAAGEMSGTAPAASGEGKRD</sequence>
<feature type="region of interest" description="Disordered" evidence="1">
    <location>
        <begin position="125"/>
        <end position="146"/>
    </location>
</feature>
<dbReference type="Proteomes" id="UP000314294">
    <property type="component" value="Unassembled WGS sequence"/>
</dbReference>
<reference evidence="2 3" key="1">
    <citation type="submission" date="2019-03" db="EMBL/GenBank/DDBJ databases">
        <title>First draft genome of Liparis tanakae, snailfish: a comprehensive survey of snailfish specific genes.</title>
        <authorList>
            <person name="Kim W."/>
            <person name="Song I."/>
            <person name="Jeong J.-H."/>
            <person name="Kim D."/>
            <person name="Kim S."/>
            <person name="Ryu S."/>
            <person name="Song J.Y."/>
            <person name="Lee S.K."/>
        </authorList>
    </citation>
    <scope>NUCLEOTIDE SEQUENCE [LARGE SCALE GENOMIC DNA]</scope>
    <source>
        <tissue evidence="2">Muscle</tissue>
    </source>
</reference>
<evidence type="ECO:0000313" key="2">
    <source>
        <dbReference type="EMBL" id="TNN68516.1"/>
    </source>
</evidence>
<organism evidence="2 3">
    <name type="scientific">Liparis tanakae</name>
    <name type="common">Tanaka's snailfish</name>
    <dbReference type="NCBI Taxonomy" id="230148"/>
    <lineage>
        <taxon>Eukaryota</taxon>
        <taxon>Metazoa</taxon>
        <taxon>Chordata</taxon>
        <taxon>Craniata</taxon>
        <taxon>Vertebrata</taxon>
        <taxon>Euteleostomi</taxon>
        <taxon>Actinopterygii</taxon>
        <taxon>Neopterygii</taxon>
        <taxon>Teleostei</taxon>
        <taxon>Neoteleostei</taxon>
        <taxon>Acanthomorphata</taxon>
        <taxon>Eupercaria</taxon>
        <taxon>Perciformes</taxon>
        <taxon>Cottioidei</taxon>
        <taxon>Cottales</taxon>
        <taxon>Liparidae</taxon>
        <taxon>Liparis</taxon>
    </lineage>
</organism>
<dbReference type="AlphaFoldDB" id="A0A4Z2HRP6"/>
<keyword evidence="3" id="KW-1185">Reference proteome</keyword>
<protein>
    <submittedName>
        <fullName evidence="2">Uncharacterized protein</fullName>
    </submittedName>
</protein>
<feature type="compositionally biased region" description="Basic residues" evidence="1">
    <location>
        <begin position="17"/>
        <end position="28"/>
    </location>
</feature>
<dbReference type="EMBL" id="SRLO01000189">
    <property type="protein sequence ID" value="TNN68516.1"/>
    <property type="molecule type" value="Genomic_DNA"/>
</dbReference>
<feature type="compositionally biased region" description="Polar residues" evidence="1">
    <location>
        <begin position="1"/>
        <end position="16"/>
    </location>
</feature>
<feature type="region of interest" description="Disordered" evidence="1">
    <location>
        <begin position="242"/>
        <end position="261"/>
    </location>
</feature>